<dbReference type="PANTHER" id="PTHR12472">
    <property type="entry name" value="RAB3-GAP REGULATORY DOMAIN"/>
    <property type="match status" value="1"/>
</dbReference>
<dbReference type="InterPro" id="IPR029257">
    <property type="entry name" value="RAB3GAP2_C"/>
</dbReference>
<evidence type="ECO:0000256" key="1">
    <source>
        <dbReference type="ARBA" id="ARBA00004496"/>
    </source>
</evidence>
<dbReference type="KEGG" id="lgi:LOTGIDRAFT_218187"/>
<evidence type="ECO:0008006" key="10">
    <source>
        <dbReference type="Google" id="ProtNLM"/>
    </source>
</evidence>
<reference evidence="8 9" key="1">
    <citation type="journal article" date="2013" name="Nature">
        <title>Insights into bilaterian evolution from three spiralian genomes.</title>
        <authorList>
            <person name="Simakov O."/>
            <person name="Marletaz F."/>
            <person name="Cho S.J."/>
            <person name="Edsinger-Gonzales E."/>
            <person name="Havlak P."/>
            <person name="Hellsten U."/>
            <person name="Kuo D.H."/>
            <person name="Larsson T."/>
            <person name="Lv J."/>
            <person name="Arendt D."/>
            <person name="Savage R."/>
            <person name="Osoegawa K."/>
            <person name="de Jong P."/>
            <person name="Grimwood J."/>
            <person name="Chapman J.A."/>
            <person name="Shapiro H."/>
            <person name="Aerts A."/>
            <person name="Otillar R.P."/>
            <person name="Terry A.Y."/>
            <person name="Boore J.L."/>
            <person name="Grigoriev I.V."/>
            <person name="Lindberg D.R."/>
            <person name="Seaver E.C."/>
            <person name="Weisblat D.A."/>
            <person name="Putnam N.H."/>
            <person name="Rokhsar D.S."/>
        </authorList>
    </citation>
    <scope>NUCLEOTIDE SEQUENCE [LARGE SCALE GENOMIC DNA]</scope>
</reference>
<dbReference type="CTD" id="20246767"/>
<dbReference type="GO" id="GO:0005737">
    <property type="term" value="C:cytoplasm"/>
    <property type="evidence" value="ECO:0007669"/>
    <property type="project" value="UniProtKB-SubCell"/>
</dbReference>
<evidence type="ECO:0000259" key="7">
    <source>
        <dbReference type="Pfam" id="PF14656"/>
    </source>
</evidence>
<dbReference type="Pfam" id="PF14656">
    <property type="entry name" value="RAB3GAP2_C"/>
    <property type="match status" value="1"/>
</dbReference>
<dbReference type="EMBL" id="KB202481">
    <property type="protein sequence ID" value="ESO90130.1"/>
    <property type="molecule type" value="Genomic_DNA"/>
</dbReference>
<keyword evidence="4" id="KW-0963">Cytoplasm</keyword>
<comment type="subcellular location">
    <subcellularLocation>
        <location evidence="1">Cytoplasm</location>
    </subcellularLocation>
</comment>
<dbReference type="InterPro" id="IPR026059">
    <property type="entry name" value="Rab3GAP2"/>
</dbReference>
<dbReference type="GO" id="GO:0005096">
    <property type="term" value="F:GTPase activator activity"/>
    <property type="evidence" value="ECO:0007669"/>
    <property type="project" value="UniProtKB-KW"/>
</dbReference>
<dbReference type="Pfam" id="PF14655">
    <property type="entry name" value="RAB3GAP2_N"/>
    <property type="match status" value="1"/>
</dbReference>
<evidence type="ECO:0000313" key="8">
    <source>
        <dbReference type="EMBL" id="ESO90130.1"/>
    </source>
</evidence>
<feature type="region of interest" description="Disordered" evidence="5">
    <location>
        <begin position="862"/>
        <end position="882"/>
    </location>
</feature>
<sequence length="1388" mass="154884">MSCQLSILSGFQDIKAVKSYLFPSLRETTPEVEINAGSTNDDEDDWNNDWGWTEDEQAVQAAVGSLEGNDDVEDNSKLKWLQDCLISLSPANDMITIANESRMVVLTQKWDPKNNGEEMESRYSVAWQSTASTTELITAILCLPLASQKRSTHGAPDWTCVIVGYSTGYVKMFTEKGVLLLSQLLHTEPIQKIKAQTYEPARYLGMAEQHEELVILYRKAVISIDGFSLMQSLRACRNQVARATASGGEANLQVPPLAYKKWGLQDQDIINDHVSCGIQSSNPFDQMKTASLLGGYQASVKTSPPAASLYLTSGVGPYVGFFYAIEGSAPPILSEVAMAMAHKIKSALMSAASGWLGFGGKAKDEAKDKAPKIEQATPLPLRFSLPDRRRTGQKIVLSPNNHYAAVTGSFGRVILLDVERGVAVRIWKGYRDAQVGWIQIREDDGHGGRNPEHSRVAQFLIIYAPRRGILEVWTAANGPRVAAFNVSKWCKLVCPSYGVMGLNNVTCQSTKHKAFQCALIDTDGIIKIIDIPFHLALSDKSSKRARDLHLLKKLKSLLKENTEESESVCESISEIILDIKIPNIAKQGIERILVTKYLSCKFMKSVVKACIKKITDIDQDIDSRLVLKYCQAQDCLLQSYDQIDCLTSDENIQHVDTSPEFLCRLLGVSPSELEAIQSSLQDSTKKLVKDTTGKHVQFEESQSFPVTSYLRCFECLIHATDHEINKSFNLSVNKNLSSDKKLALGNFMFAGCICDNISASDLSIILQDSNLPPKHIMNLLLMYWLSSNDRCLSSIPNLHHIVKSISAMTDKSEELVDNTAISTWWQSIRDQCSQSENILSAYLAALTCRGVAVELLGNQTKAKDPDADTASVNSDKNDSSGDWETVTVDIEHWNVLVKQLDDVLAINHLLQLQLSTNHKQDNKTYLEPITVSVTKLLEGGRGAISEIVARYVMRLELKPQSLFSKSSFMEQPEDNDVLETCIDDPEDEPKTPLEIIQDQLQLLRLRFPHSLENDILLSNCCWEYAAYWNREPEHVNKLELSVEYLKLVQNALLRQGVCSMLWHMFILKRFSAAAHLMDKVGKPPKDRLCRKEVGMGENDILLFISCTADIIQITMEANCEANEVPVFNLEILWQLARGPSSLSELAVDQKSTNYGLLKHHLHLARIMQAVLVFNMKSIKVLSLFDSKGKNAFFKDLHTHPLLPNQNVDSTLSQNRMEFFCRVISQAVKTLELTGNVPSSPTKRQKTAAIRWPNMVIEIGKDFGLDIDQLKQHHVVELYSGGHDKLAEEILPCVNNHERIGYELLTLAGQRMAYHLFQVNPPDAVKLLSDLSTSLSTWLKSMDSTEIRKADVPLSDTATLIGHVTGNLPEGSTEYDRAISLVELIHALQ</sequence>
<feature type="domain" description="Rab3-GAP regulatory subunit N-terminal" evidence="6">
    <location>
        <begin position="80"/>
        <end position="493"/>
    </location>
</feature>
<protein>
    <recommendedName>
        <fullName evidence="10">Rab3-GAP regulatory subunit N-terminal domain-containing protein</fullName>
    </recommendedName>
</protein>
<evidence type="ECO:0000313" key="9">
    <source>
        <dbReference type="Proteomes" id="UP000030746"/>
    </source>
</evidence>
<dbReference type="Proteomes" id="UP000030746">
    <property type="component" value="Unassembled WGS sequence"/>
</dbReference>
<evidence type="ECO:0000256" key="5">
    <source>
        <dbReference type="SAM" id="MobiDB-lite"/>
    </source>
</evidence>
<accession>V4A543</accession>
<dbReference type="OMA" id="SWCGELE"/>
<dbReference type="GeneID" id="20246767"/>
<gene>
    <name evidence="8" type="ORF">LOTGIDRAFT_218187</name>
</gene>
<evidence type="ECO:0000256" key="2">
    <source>
        <dbReference type="ARBA" id="ARBA00008153"/>
    </source>
</evidence>
<dbReference type="HOGENOM" id="CLU_006591_0_0_1"/>
<dbReference type="OrthoDB" id="2019917at2759"/>
<evidence type="ECO:0000256" key="3">
    <source>
        <dbReference type="ARBA" id="ARBA00022468"/>
    </source>
</evidence>
<evidence type="ECO:0000259" key="6">
    <source>
        <dbReference type="Pfam" id="PF14655"/>
    </source>
</evidence>
<proteinExistence type="inferred from homology"/>
<organism evidence="8 9">
    <name type="scientific">Lottia gigantea</name>
    <name type="common">Giant owl limpet</name>
    <dbReference type="NCBI Taxonomy" id="225164"/>
    <lineage>
        <taxon>Eukaryota</taxon>
        <taxon>Metazoa</taxon>
        <taxon>Spiralia</taxon>
        <taxon>Lophotrochozoa</taxon>
        <taxon>Mollusca</taxon>
        <taxon>Gastropoda</taxon>
        <taxon>Patellogastropoda</taxon>
        <taxon>Lottioidea</taxon>
        <taxon>Lottiidae</taxon>
        <taxon>Lottia</taxon>
    </lineage>
</organism>
<keyword evidence="3" id="KW-0343">GTPase activation</keyword>
<dbReference type="PANTHER" id="PTHR12472:SF0">
    <property type="entry name" value="RAB3 GTPASE-ACTIVATING PROTEIN NON-CATALYTIC SUBUNIT"/>
    <property type="match status" value="1"/>
</dbReference>
<comment type="similarity">
    <text evidence="2">Belongs to the Rab3-GAP regulatory subunit family.</text>
</comment>
<dbReference type="InterPro" id="IPR032839">
    <property type="entry name" value="RAB3GAP_N"/>
</dbReference>
<dbReference type="RefSeq" id="XP_009059205.1">
    <property type="nucleotide sequence ID" value="XM_009060957.1"/>
</dbReference>
<feature type="domain" description="Rab3GAP regulatory subunit C-terminal" evidence="7">
    <location>
        <begin position="776"/>
        <end position="1368"/>
    </location>
</feature>
<dbReference type="STRING" id="225164.V4A543"/>
<evidence type="ECO:0000256" key="4">
    <source>
        <dbReference type="ARBA" id="ARBA00022490"/>
    </source>
</evidence>
<name>V4A543_LOTGI</name>
<keyword evidence="9" id="KW-1185">Reference proteome</keyword>